<evidence type="ECO:0008006" key="3">
    <source>
        <dbReference type="Google" id="ProtNLM"/>
    </source>
</evidence>
<evidence type="ECO:0000313" key="2">
    <source>
        <dbReference type="Proteomes" id="UP000004478"/>
    </source>
</evidence>
<proteinExistence type="predicted"/>
<accession>K1M570</accession>
<dbReference type="OrthoDB" id="7064118at2"/>
<evidence type="ECO:0000313" key="1">
    <source>
        <dbReference type="EMBL" id="EKB51349.1"/>
    </source>
</evidence>
<gene>
    <name evidence="1" type="ORF">B879_00143</name>
</gene>
<keyword evidence="2" id="KW-1185">Reference proteome</keyword>
<reference evidence="1 2" key="1">
    <citation type="journal article" date="2012" name="J. Bacteriol.">
        <title>Draft Genome Sequence of Cecembia lonarensis Strain LW9T, Isolated from Lonar Lake, a Haloalkaline Lake in India.</title>
        <authorList>
            <person name="Shivaji S."/>
            <person name="Ara S."/>
            <person name="Singh A."/>
            <person name="Pinnaka A.K."/>
        </authorList>
    </citation>
    <scope>NUCLEOTIDE SEQUENCE [LARGE SCALE GENOMIC DNA]</scope>
    <source>
        <strain evidence="1 2">LW9</strain>
    </source>
</reference>
<comment type="caution">
    <text evidence="1">The sequence shown here is derived from an EMBL/GenBank/DDBJ whole genome shotgun (WGS) entry which is preliminary data.</text>
</comment>
<dbReference type="RefSeq" id="WP_009183197.1">
    <property type="nucleotide sequence ID" value="NZ_AMGM01000001.1"/>
</dbReference>
<organism evidence="1 2">
    <name type="scientific">Cecembia lonarensis (strain CCUG 58316 / KCTC 22772 / LW9)</name>
    <dbReference type="NCBI Taxonomy" id="1225176"/>
    <lineage>
        <taxon>Bacteria</taxon>
        <taxon>Pseudomonadati</taxon>
        <taxon>Bacteroidota</taxon>
        <taxon>Cytophagia</taxon>
        <taxon>Cytophagales</taxon>
        <taxon>Cyclobacteriaceae</taxon>
        <taxon>Cecembia</taxon>
    </lineage>
</organism>
<dbReference type="Pfam" id="PF16264">
    <property type="entry name" value="SatD"/>
    <property type="match status" value="1"/>
</dbReference>
<dbReference type="PATRIC" id="fig|1225176.3.peg.149"/>
<dbReference type="AlphaFoldDB" id="K1M570"/>
<name>K1M570_CECL9</name>
<dbReference type="Proteomes" id="UP000004478">
    <property type="component" value="Unassembled WGS sequence"/>
</dbReference>
<sequence length="216" mass="24640">MSKDFTAVITGDIIGSRKLLNQEDWQRPLRQLLDSWGKEGESWEIFRGDSFQIESSPEEALLKAIRIKSKIKAIKSGKFNQRKSPIDVRLSIGIGEKGENSKKIGERTGKAYFYSGEAFEMLKKSPQNILIKSFLENFDRELNLPIRLGLLFMDEWSLSSAEIIELVLEKPGVNQQELGEILGIAQNSVSVRLKRANSEELKAILEYYKWKLNSLC</sequence>
<protein>
    <recommendedName>
        <fullName evidence="3">Winged helix-turn-helix transcriptional regulator</fullName>
    </recommendedName>
</protein>
<dbReference type="InterPro" id="IPR032580">
    <property type="entry name" value="SatD"/>
</dbReference>
<dbReference type="EMBL" id="AMGM01000001">
    <property type="protein sequence ID" value="EKB51349.1"/>
    <property type="molecule type" value="Genomic_DNA"/>
</dbReference>